<reference evidence="1" key="1">
    <citation type="submission" date="2022-02" db="EMBL/GenBank/DDBJ databases">
        <title>Plant Genome Project.</title>
        <authorList>
            <person name="Zhang R.-G."/>
        </authorList>
    </citation>
    <scope>NUCLEOTIDE SEQUENCE</scope>
    <source>
        <strain evidence="1">AT1</strain>
    </source>
</reference>
<evidence type="ECO:0000313" key="2">
    <source>
        <dbReference type="Proteomes" id="UP001062846"/>
    </source>
</evidence>
<dbReference type="EMBL" id="CM046393">
    <property type="protein sequence ID" value="KAI8549229.1"/>
    <property type="molecule type" value="Genomic_DNA"/>
</dbReference>
<evidence type="ECO:0000313" key="1">
    <source>
        <dbReference type="EMBL" id="KAI8549229.1"/>
    </source>
</evidence>
<keyword evidence="2" id="KW-1185">Reference proteome</keyword>
<protein>
    <submittedName>
        <fullName evidence="1">Uncharacterized protein</fullName>
    </submittedName>
</protein>
<accession>A0ACC0N8P4</accession>
<comment type="caution">
    <text evidence="1">The sequence shown here is derived from an EMBL/GenBank/DDBJ whole genome shotgun (WGS) entry which is preliminary data.</text>
</comment>
<proteinExistence type="predicted"/>
<name>A0ACC0N8P4_RHOML</name>
<dbReference type="Proteomes" id="UP001062846">
    <property type="component" value="Chromosome 6"/>
</dbReference>
<gene>
    <name evidence="1" type="ORF">RHMOL_Rhmol06G0009900</name>
</gene>
<sequence length="92" mass="9871">MQEIQRSVETHPPDIMHWVPPQEGLIKVNCDVATKKGSPRAAIAAMARDHRGMIVDGHAAIVSIPSAFQGEALGIRLAGSDSPSQPIHKCHC</sequence>
<organism evidence="1 2">
    <name type="scientific">Rhododendron molle</name>
    <name type="common">Chinese azalea</name>
    <name type="synonym">Azalea mollis</name>
    <dbReference type="NCBI Taxonomy" id="49168"/>
    <lineage>
        <taxon>Eukaryota</taxon>
        <taxon>Viridiplantae</taxon>
        <taxon>Streptophyta</taxon>
        <taxon>Embryophyta</taxon>
        <taxon>Tracheophyta</taxon>
        <taxon>Spermatophyta</taxon>
        <taxon>Magnoliopsida</taxon>
        <taxon>eudicotyledons</taxon>
        <taxon>Gunneridae</taxon>
        <taxon>Pentapetalae</taxon>
        <taxon>asterids</taxon>
        <taxon>Ericales</taxon>
        <taxon>Ericaceae</taxon>
        <taxon>Ericoideae</taxon>
        <taxon>Rhodoreae</taxon>
        <taxon>Rhododendron</taxon>
    </lineage>
</organism>